<evidence type="ECO:0000313" key="3">
    <source>
        <dbReference type="Proteomes" id="UP001171529"/>
    </source>
</evidence>
<dbReference type="InterPro" id="IPR029077">
    <property type="entry name" value="Imm45"/>
</dbReference>
<name>A0AAW7PQ19_9BACT</name>
<sequence length="93" mass="10869">MIDAKNWIEIKDYDKNEIYRGSYFFLITITGNKAGIFPYCVLPKDCLNKDSISVNTNWLINNWNKWVNEETALTSLYIKSNLDISEIDIILTE</sequence>
<reference evidence="2" key="2">
    <citation type="journal article" date="2023" name="Microorganisms">
        <title>Genomic Characterization of Arcobacter butzleri Strains Isolated from Various Sources in Lithuania.</title>
        <authorList>
            <person name="Uljanovas D."/>
            <person name="Golz G."/>
            <person name="Fleischmann S."/>
            <person name="Kudirkiene E."/>
            <person name="Kasetiene N."/>
            <person name="Grineviciene A."/>
            <person name="Tamuleviciene E."/>
            <person name="Aksomaitiene J."/>
            <person name="Alter T."/>
            <person name="Malakauskas M."/>
        </authorList>
    </citation>
    <scope>NUCLEOTIDE SEQUENCE</scope>
    <source>
        <strain evidence="2">RCM39</strain>
    </source>
</reference>
<evidence type="ECO:0000313" key="2">
    <source>
        <dbReference type="EMBL" id="MDN5063287.1"/>
    </source>
</evidence>
<comment type="caution">
    <text evidence="2">The sequence shown here is derived from an EMBL/GenBank/DDBJ whole genome shotgun (WGS) entry which is preliminary data.</text>
</comment>
<dbReference type="Proteomes" id="UP001171529">
    <property type="component" value="Unassembled WGS sequence"/>
</dbReference>
<proteinExistence type="predicted"/>
<protein>
    <submittedName>
        <fullName evidence="2">Imm45 family immunity protein</fullName>
    </submittedName>
</protein>
<evidence type="ECO:0000259" key="1">
    <source>
        <dbReference type="Pfam" id="PF15572"/>
    </source>
</evidence>
<dbReference type="AlphaFoldDB" id="A0AAW7PQ19"/>
<accession>A0AAW7PQ19</accession>
<organism evidence="2 3">
    <name type="scientific">Aliarcobacter butzleri</name>
    <dbReference type="NCBI Taxonomy" id="28197"/>
    <lineage>
        <taxon>Bacteria</taxon>
        <taxon>Pseudomonadati</taxon>
        <taxon>Campylobacterota</taxon>
        <taxon>Epsilonproteobacteria</taxon>
        <taxon>Campylobacterales</taxon>
        <taxon>Arcobacteraceae</taxon>
        <taxon>Aliarcobacter</taxon>
    </lineage>
</organism>
<dbReference type="RefSeq" id="WP_152058614.1">
    <property type="nucleotide sequence ID" value="NZ_CABVSS010000007.1"/>
</dbReference>
<dbReference type="EMBL" id="JAPZDC010000002">
    <property type="protein sequence ID" value="MDN5063287.1"/>
    <property type="molecule type" value="Genomic_DNA"/>
</dbReference>
<feature type="domain" description="Immunity protein 45" evidence="1">
    <location>
        <begin position="26"/>
        <end position="77"/>
    </location>
</feature>
<gene>
    <name evidence="2" type="primary">imm45</name>
    <name evidence="2" type="ORF">O8C91_03660</name>
</gene>
<reference evidence="2" key="1">
    <citation type="submission" date="2022-12" db="EMBL/GenBank/DDBJ databases">
        <authorList>
            <person name="Uljanovas D."/>
        </authorList>
    </citation>
    <scope>NUCLEOTIDE SEQUENCE</scope>
    <source>
        <strain evidence="2">RCM39</strain>
    </source>
</reference>
<dbReference type="Pfam" id="PF15572">
    <property type="entry name" value="Imm45"/>
    <property type="match status" value="1"/>
</dbReference>